<accession>A0A0D6LZD2</accession>
<evidence type="ECO:0000256" key="4">
    <source>
        <dbReference type="ARBA" id="ARBA00023002"/>
    </source>
</evidence>
<dbReference type="GO" id="GO:0051213">
    <property type="term" value="F:dioxygenase activity"/>
    <property type="evidence" value="ECO:0007669"/>
    <property type="project" value="UniProtKB-KW"/>
</dbReference>
<dbReference type="AlphaFoldDB" id="A0A0D6LZD2"/>
<organism evidence="6 7">
    <name type="scientific">Ancylostoma ceylanicum</name>
    <dbReference type="NCBI Taxonomy" id="53326"/>
    <lineage>
        <taxon>Eukaryota</taxon>
        <taxon>Metazoa</taxon>
        <taxon>Ecdysozoa</taxon>
        <taxon>Nematoda</taxon>
        <taxon>Chromadorea</taxon>
        <taxon>Rhabditida</taxon>
        <taxon>Rhabditina</taxon>
        <taxon>Rhabditomorpha</taxon>
        <taxon>Strongyloidea</taxon>
        <taxon>Ancylostomatidae</taxon>
        <taxon>Ancylostomatinae</taxon>
        <taxon>Ancylostoma</taxon>
    </lineage>
</organism>
<dbReference type="Gene3D" id="2.60.120.1520">
    <property type="match status" value="1"/>
</dbReference>
<evidence type="ECO:0000313" key="6">
    <source>
        <dbReference type="EMBL" id="EPB76568.1"/>
    </source>
</evidence>
<evidence type="ECO:0000256" key="3">
    <source>
        <dbReference type="ARBA" id="ARBA00022964"/>
    </source>
</evidence>
<gene>
    <name evidence="6" type="ORF">ANCCEY_04347</name>
</gene>
<dbReference type="InterPro" id="IPR032862">
    <property type="entry name" value="ALKBH6"/>
</dbReference>
<sequence>MNEAGSLMIVKRDEMSRNKVAAKEKAKKNSSMHAESEEERYVGSMLLEPRSLFLMTDDAYENLLHGIKEVSEDVIDEKVFNGEEHRGKTLVRGTRNIKKSFRRYRDALSDNAIAKLVGGFGSLAVAFFLEKERIR</sequence>
<evidence type="ECO:0000313" key="7">
    <source>
        <dbReference type="Proteomes" id="UP000054495"/>
    </source>
</evidence>
<keyword evidence="7" id="KW-1185">Reference proteome</keyword>
<dbReference type="PANTHER" id="PTHR46030">
    <property type="entry name" value="ALPHA-KETOGLUTARATE-DEPENDENT DIOXYGENASE ALKB HOMOLOG 6"/>
    <property type="match status" value="1"/>
</dbReference>
<comment type="similarity">
    <text evidence="1">Belongs to the alkB family.</text>
</comment>
<keyword evidence="2" id="KW-0479">Metal-binding</keyword>
<keyword evidence="4" id="KW-0560">Oxidoreductase</keyword>
<evidence type="ECO:0000256" key="2">
    <source>
        <dbReference type="ARBA" id="ARBA00022723"/>
    </source>
</evidence>
<dbReference type="EMBL" id="KE124860">
    <property type="protein sequence ID" value="EPB76568.1"/>
    <property type="molecule type" value="Genomic_DNA"/>
</dbReference>
<dbReference type="GO" id="GO:0046872">
    <property type="term" value="F:metal ion binding"/>
    <property type="evidence" value="ECO:0007669"/>
    <property type="project" value="UniProtKB-KW"/>
</dbReference>
<evidence type="ECO:0000256" key="1">
    <source>
        <dbReference type="ARBA" id="ARBA00007879"/>
    </source>
</evidence>
<protein>
    <recommendedName>
        <fullName evidence="8">Alpha-ketoglutarate-dependent dioxygenase AlkB-like domain-containing protein</fullName>
    </recommendedName>
</protein>
<keyword evidence="3" id="KW-0223">Dioxygenase</keyword>
<dbReference type="PANTHER" id="PTHR46030:SF1">
    <property type="entry name" value="ALPHA-KETOGLUTARATE-DEPENDENT DIOXYGENASE ALKB HOMOLOG 6"/>
    <property type="match status" value="1"/>
</dbReference>
<name>A0A0D6LZD2_9BILA</name>
<dbReference type="GO" id="GO:0005634">
    <property type="term" value="C:nucleus"/>
    <property type="evidence" value="ECO:0007669"/>
    <property type="project" value="TreeGrafter"/>
</dbReference>
<dbReference type="Proteomes" id="UP000054495">
    <property type="component" value="Unassembled WGS sequence"/>
</dbReference>
<evidence type="ECO:0000256" key="5">
    <source>
        <dbReference type="ARBA" id="ARBA00023004"/>
    </source>
</evidence>
<reference evidence="6 7" key="1">
    <citation type="submission" date="2013-05" db="EMBL/GenBank/DDBJ databases">
        <title>Draft genome of the parasitic nematode Anyclostoma ceylanicum.</title>
        <authorList>
            <person name="Mitreva M."/>
        </authorList>
    </citation>
    <scope>NUCLEOTIDE SEQUENCE [LARGE SCALE GENOMIC DNA]</scope>
</reference>
<keyword evidence="5" id="KW-0408">Iron</keyword>
<proteinExistence type="inferred from homology"/>
<evidence type="ECO:0008006" key="8">
    <source>
        <dbReference type="Google" id="ProtNLM"/>
    </source>
</evidence>